<feature type="repeat" description="Solcar" evidence="10">
    <location>
        <begin position="213"/>
        <end position="320"/>
    </location>
</feature>
<keyword evidence="3 10" id="KW-0812">Transmembrane</keyword>
<dbReference type="Pfam" id="PF00153">
    <property type="entry name" value="Mito_carr"/>
    <property type="match status" value="3"/>
</dbReference>
<reference evidence="15 16" key="2">
    <citation type="submission" date="2019-11" db="EMBL/GenBank/DDBJ databases">
        <authorList>
            <person name="Lu H."/>
        </authorList>
    </citation>
    <scope>NUCLEOTIDE SEQUENCE [LARGE SCALE GENOMIC DNA]</scope>
    <source>
        <strain evidence="15 16">FIM1</strain>
    </source>
</reference>
<feature type="region of interest" description="Disordered" evidence="12">
    <location>
        <begin position="1"/>
        <end position="20"/>
    </location>
</feature>
<proteinExistence type="inferred from homology"/>
<evidence type="ECO:0000259" key="14">
    <source>
        <dbReference type="PROSITE" id="PS50222"/>
    </source>
</evidence>
<dbReference type="Gene3D" id="1.10.238.10">
    <property type="entry name" value="EF-hand"/>
    <property type="match status" value="1"/>
</dbReference>
<sequence>MAMPSSNGGYPGDETPEERKLRHQRLFASIDVDGTGRVNRDMLQRALEKSDHPLKASPEAVDHIFKALDQNKDSVIDFNDFEKYVTTAEAQIKIGFRKIDKDNDGKINIEELSKYLSQFRKDHVTKEDELHQDGGSGSAAGNSAKKRSSISNFVDWAFNRKSYITYEQWRDFLLFVPRKEGSRLNTAYAYFYLFNDDVDLSSEGDVTLINDFIKGFGFFIAGGCSGVVSRTCTAPFDRIKVFLIARTDLASTLLNSKDTLLAKNPNADLSKIKSPLIKAATTLYRQGGLRAFYVGNGLNVMKVFPESAIKFGSFEMAKRIMARLENVKDTSELSRLSTYIAGGLAGVCAQFSVYPIDTLKYRIQCAPLNNNLKGTSLLVQTAKEMYQQGGIRLFYRGVHIGVMGIFPYAALDLGTFSALKKWYIKREARKTGASEDDIVISNFVVLPMGAFSGTVGATLVYPINLLRTRLQAQGTYAHPYVYTGFSDVLKKTIQREGYQGLFKGLVPNLAKVCPAVSISYLCYENLKRLMKLE</sequence>
<feature type="repeat" description="Solcar" evidence="10">
    <location>
        <begin position="333"/>
        <end position="422"/>
    </location>
</feature>
<dbReference type="PROSITE" id="PS50222">
    <property type="entry name" value="EF_HAND_2"/>
    <property type="match status" value="2"/>
</dbReference>
<dbReference type="InterPro" id="IPR018108">
    <property type="entry name" value="MCP_transmembrane"/>
</dbReference>
<dbReference type="PROSITE" id="PS50920">
    <property type="entry name" value="SOLCAR"/>
    <property type="match status" value="3"/>
</dbReference>
<dbReference type="SUPFAM" id="SSF47473">
    <property type="entry name" value="EF-hand"/>
    <property type="match status" value="1"/>
</dbReference>
<dbReference type="PROSITE" id="PS00018">
    <property type="entry name" value="EF_HAND_1"/>
    <property type="match status" value="1"/>
</dbReference>
<organism evidence="15 16">
    <name type="scientific">Kluyveromyces marxianus</name>
    <name type="common">Yeast</name>
    <name type="synonym">Candida kefyr</name>
    <dbReference type="NCBI Taxonomy" id="4911"/>
    <lineage>
        <taxon>Eukaryota</taxon>
        <taxon>Fungi</taxon>
        <taxon>Dikarya</taxon>
        <taxon>Ascomycota</taxon>
        <taxon>Saccharomycotina</taxon>
        <taxon>Saccharomycetes</taxon>
        <taxon>Saccharomycetales</taxon>
        <taxon>Saccharomycetaceae</taxon>
        <taxon>Kluyveromyces</taxon>
    </lineage>
</organism>
<keyword evidence="4" id="KW-0677">Repeat</keyword>
<evidence type="ECO:0000256" key="3">
    <source>
        <dbReference type="ARBA" id="ARBA00022692"/>
    </source>
</evidence>
<evidence type="ECO:0000256" key="6">
    <source>
        <dbReference type="ARBA" id="ARBA00022837"/>
    </source>
</evidence>
<feature type="transmembrane region" description="Helical" evidence="13">
    <location>
        <begin position="393"/>
        <end position="419"/>
    </location>
</feature>
<evidence type="ECO:0000256" key="10">
    <source>
        <dbReference type="PROSITE-ProRule" id="PRU00282"/>
    </source>
</evidence>
<dbReference type="InterPro" id="IPR018247">
    <property type="entry name" value="EF_Hand_1_Ca_BS"/>
</dbReference>
<evidence type="ECO:0000256" key="2">
    <source>
        <dbReference type="ARBA" id="ARBA00022448"/>
    </source>
</evidence>
<feature type="domain" description="EF-hand" evidence="14">
    <location>
        <begin position="87"/>
        <end position="122"/>
    </location>
</feature>
<keyword evidence="16" id="KW-1185">Reference proteome</keyword>
<keyword evidence="7 13" id="KW-1133">Transmembrane helix</keyword>
<reference evidence="15 16" key="1">
    <citation type="submission" date="2016-03" db="EMBL/GenBank/DDBJ databases">
        <title>How can Kluyveromyces marxianus grow so fast - potential evolutionary course in Saccharomyces Complex revealed by comparative genomics.</title>
        <authorList>
            <person name="Mo W."/>
            <person name="Lu W."/>
            <person name="Yang X."/>
            <person name="Qi J."/>
            <person name="Lv H."/>
        </authorList>
    </citation>
    <scope>NUCLEOTIDE SEQUENCE [LARGE SCALE GENOMIC DNA]</scope>
    <source>
        <strain evidence="15 16">FIM1</strain>
    </source>
</reference>
<feature type="transmembrane region" description="Helical" evidence="13">
    <location>
        <begin position="439"/>
        <end position="461"/>
    </location>
</feature>
<keyword evidence="2 11" id="KW-0813">Transport</keyword>
<keyword evidence="8" id="KW-0496">Mitochondrion</keyword>
<comment type="subcellular location">
    <subcellularLocation>
        <location evidence="1">Mitochondrion inner membrane</location>
        <topology evidence="1">Multi-pass membrane protein</topology>
    </subcellularLocation>
</comment>
<evidence type="ECO:0000256" key="7">
    <source>
        <dbReference type="ARBA" id="ARBA00022989"/>
    </source>
</evidence>
<dbReference type="SMART" id="SM00054">
    <property type="entry name" value="EFh"/>
    <property type="match status" value="3"/>
</dbReference>
<protein>
    <submittedName>
        <fullName evidence="15">Calcium-binding mitochondrial carrier SAL1</fullName>
    </submittedName>
</protein>
<dbReference type="PRINTS" id="PR00926">
    <property type="entry name" value="MITOCARRIER"/>
</dbReference>
<evidence type="ECO:0000256" key="9">
    <source>
        <dbReference type="ARBA" id="ARBA00023136"/>
    </source>
</evidence>
<dbReference type="Proteomes" id="UP000422736">
    <property type="component" value="Chromosome 3"/>
</dbReference>
<evidence type="ECO:0000313" key="16">
    <source>
        <dbReference type="Proteomes" id="UP000422736"/>
    </source>
</evidence>
<feature type="domain" description="EF-hand" evidence="14">
    <location>
        <begin position="18"/>
        <end position="53"/>
    </location>
</feature>
<keyword evidence="5" id="KW-0999">Mitochondrion inner membrane</keyword>
<dbReference type="InterPro" id="IPR002048">
    <property type="entry name" value="EF_hand_dom"/>
</dbReference>
<dbReference type="InterPro" id="IPR023395">
    <property type="entry name" value="MCP_dom_sf"/>
</dbReference>
<comment type="similarity">
    <text evidence="11">Belongs to the mitochondrial carrier (TC 2.A.29) family.</text>
</comment>
<evidence type="ECO:0000256" key="12">
    <source>
        <dbReference type="SAM" id="MobiDB-lite"/>
    </source>
</evidence>
<feature type="repeat" description="Solcar" evidence="10">
    <location>
        <begin position="440"/>
        <end position="529"/>
    </location>
</feature>
<dbReference type="Pfam" id="PF13202">
    <property type="entry name" value="EF-hand_5"/>
    <property type="match status" value="1"/>
</dbReference>
<dbReference type="InterPro" id="IPR002067">
    <property type="entry name" value="MCP"/>
</dbReference>
<dbReference type="EMBL" id="CP015056">
    <property type="protein sequence ID" value="QGN15398.1"/>
    <property type="molecule type" value="Genomic_DNA"/>
</dbReference>
<dbReference type="Gene3D" id="1.50.40.10">
    <property type="entry name" value="Mitochondrial carrier domain"/>
    <property type="match status" value="1"/>
</dbReference>
<evidence type="ECO:0000256" key="1">
    <source>
        <dbReference type="ARBA" id="ARBA00004448"/>
    </source>
</evidence>
<dbReference type="PANTHER" id="PTHR24089">
    <property type="entry name" value="SOLUTE CARRIER FAMILY 25"/>
    <property type="match status" value="1"/>
</dbReference>
<dbReference type="InterPro" id="IPR011992">
    <property type="entry name" value="EF-hand-dom_pair"/>
</dbReference>
<evidence type="ECO:0000313" key="15">
    <source>
        <dbReference type="EMBL" id="QGN15398.1"/>
    </source>
</evidence>
<name>A0ABX6EYT5_KLUMA</name>
<dbReference type="SUPFAM" id="SSF103506">
    <property type="entry name" value="Mitochondrial carrier"/>
    <property type="match status" value="1"/>
</dbReference>
<gene>
    <name evidence="15" type="primary">SAL1</name>
    <name evidence="15" type="ORF">FIM1_2088</name>
</gene>
<dbReference type="Pfam" id="PF13499">
    <property type="entry name" value="EF-hand_7"/>
    <property type="match status" value="1"/>
</dbReference>
<evidence type="ECO:0000256" key="11">
    <source>
        <dbReference type="RuleBase" id="RU000488"/>
    </source>
</evidence>
<keyword evidence="6" id="KW-0106">Calcium</keyword>
<evidence type="ECO:0000256" key="5">
    <source>
        <dbReference type="ARBA" id="ARBA00022792"/>
    </source>
</evidence>
<accession>A0ABX6EYT5</accession>
<evidence type="ECO:0000256" key="8">
    <source>
        <dbReference type="ARBA" id="ARBA00023128"/>
    </source>
</evidence>
<evidence type="ECO:0000256" key="13">
    <source>
        <dbReference type="SAM" id="Phobius"/>
    </source>
</evidence>
<evidence type="ECO:0000256" key="4">
    <source>
        <dbReference type="ARBA" id="ARBA00022737"/>
    </source>
</evidence>
<keyword evidence="9 10" id="KW-0472">Membrane</keyword>